<dbReference type="PANTHER" id="PTHR42910:SF1">
    <property type="entry name" value="MAJOR FACILITATOR SUPERFAMILY (MFS) PROFILE DOMAIN-CONTAINING PROTEIN"/>
    <property type="match status" value="1"/>
</dbReference>
<dbReference type="PROSITE" id="PS50850">
    <property type="entry name" value="MFS"/>
    <property type="match status" value="1"/>
</dbReference>
<name>A0A167QWJ9_CALVF</name>
<evidence type="ECO:0000313" key="6">
    <source>
        <dbReference type="Proteomes" id="UP000076738"/>
    </source>
</evidence>
<keyword evidence="3" id="KW-0472">Membrane</keyword>
<evidence type="ECO:0000259" key="4">
    <source>
        <dbReference type="PROSITE" id="PS50850"/>
    </source>
</evidence>
<protein>
    <submittedName>
        <fullName evidence="5">MFS general substrate transporter</fullName>
    </submittedName>
</protein>
<dbReference type="InterPro" id="IPR036259">
    <property type="entry name" value="MFS_trans_sf"/>
</dbReference>
<dbReference type="GO" id="GO:0022857">
    <property type="term" value="F:transmembrane transporter activity"/>
    <property type="evidence" value="ECO:0007669"/>
    <property type="project" value="InterPro"/>
</dbReference>
<feature type="transmembrane region" description="Helical" evidence="3">
    <location>
        <begin position="117"/>
        <end position="138"/>
    </location>
</feature>
<keyword evidence="3" id="KW-1133">Transmembrane helix</keyword>
<comment type="subcellular location">
    <subcellularLocation>
        <location evidence="1">Membrane</location>
        <topology evidence="1">Multi-pass membrane protein</topology>
    </subcellularLocation>
</comment>
<feature type="region of interest" description="Disordered" evidence="2">
    <location>
        <begin position="445"/>
        <end position="482"/>
    </location>
</feature>
<organism evidence="5 6">
    <name type="scientific">Calocera viscosa (strain TUFC12733)</name>
    <dbReference type="NCBI Taxonomy" id="1330018"/>
    <lineage>
        <taxon>Eukaryota</taxon>
        <taxon>Fungi</taxon>
        <taxon>Dikarya</taxon>
        <taxon>Basidiomycota</taxon>
        <taxon>Agaricomycotina</taxon>
        <taxon>Dacrymycetes</taxon>
        <taxon>Dacrymycetales</taxon>
        <taxon>Dacrymycetaceae</taxon>
        <taxon>Calocera</taxon>
    </lineage>
</organism>
<feature type="transmembrane region" description="Helical" evidence="3">
    <location>
        <begin position="87"/>
        <end position="105"/>
    </location>
</feature>
<dbReference type="InterPro" id="IPR020846">
    <property type="entry name" value="MFS_dom"/>
</dbReference>
<feature type="compositionally biased region" description="Basic and acidic residues" evidence="2">
    <location>
        <begin position="445"/>
        <end position="462"/>
    </location>
</feature>
<evidence type="ECO:0000313" key="5">
    <source>
        <dbReference type="EMBL" id="KZP00316.1"/>
    </source>
</evidence>
<dbReference type="OrthoDB" id="2105912at2759"/>
<feature type="region of interest" description="Disordered" evidence="2">
    <location>
        <begin position="1"/>
        <end position="25"/>
    </location>
</feature>
<keyword evidence="6" id="KW-1185">Reference proteome</keyword>
<feature type="transmembrane region" description="Helical" evidence="3">
    <location>
        <begin position="144"/>
        <end position="163"/>
    </location>
</feature>
<feature type="transmembrane region" description="Helical" evidence="3">
    <location>
        <begin position="47"/>
        <end position="67"/>
    </location>
</feature>
<feature type="transmembrane region" description="Helical" evidence="3">
    <location>
        <begin position="290"/>
        <end position="307"/>
    </location>
</feature>
<dbReference type="InterPro" id="IPR011701">
    <property type="entry name" value="MFS"/>
</dbReference>
<dbReference type="CDD" id="cd17324">
    <property type="entry name" value="MFS_NepI_like"/>
    <property type="match status" value="1"/>
</dbReference>
<feature type="transmembrane region" description="Helical" evidence="3">
    <location>
        <begin position="407"/>
        <end position="426"/>
    </location>
</feature>
<feature type="transmembrane region" description="Helical" evidence="3">
    <location>
        <begin position="379"/>
        <end position="401"/>
    </location>
</feature>
<sequence>MAEQKEPRDATSVTASQHPTPPPHRRDFGFLPIPKQLRHDPLRPFRFTLLLNVIFAIAGTFTGANLYYCQPILIQLASSFQVDDVRIANVPTLTQAGYAAGLLLVTPLGDMIRRRELLLALLFCAACITLGLALTQSLVAFETLSFIAGVVAVTPQVLMPLTVDLAPVERRGTALSIVLSGLLLGILVARVLGGIIAQFSFWRNIYWMSMGIHFTLFLIIYFILPDVPHKNLGLSYFQILYTVAKFAVTEPVLIQSSIIGLCCNAIYSSFWVTLTFLLGGPPYFYNTLDIGLFGLVGILGVATGPLIGKLVDQLNPWFGVLFGLIGLLLTMAIDTAAATLNIGAIVVVAFLIDAFDSLQQVSSATRYFAINPDARARINAVYIIAIFFGQFIGTSIGTRIFASHGNYANGGMNIAWIAFALIVLLIRGPGARTWLGWTGSREGWRRAKEPDTTDGKSLKELQDAEPPEPSVPITVAEPEANV</sequence>
<dbReference type="EMBL" id="KV417270">
    <property type="protein sequence ID" value="KZP00316.1"/>
    <property type="molecule type" value="Genomic_DNA"/>
</dbReference>
<feature type="transmembrane region" description="Helical" evidence="3">
    <location>
        <begin position="258"/>
        <end position="278"/>
    </location>
</feature>
<dbReference type="Proteomes" id="UP000076738">
    <property type="component" value="Unassembled WGS sequence"/>
</dbReference>
<dbReference type="Pfam" id="PF07690">
    <property type="entry name" value="MFS_1"/>
    <property type="match status" value="1"/>
</dbReference>
<dbReference type="Gene3D" id="1.20.1250.20">
    <property type="entry name" value="MFS general substrate transporter like domains"/>
    <property type="match status" value="1"/>
</dbReference>
<evidence type="ECO:0000256" key="2">
    <source>
        <dbReference type="SAM" id="MobiDB-lite"/>
    </source>
</evidence>
<dbReference type="GO" id="GO:0016020">
    <property type="term" value="C:membrane"/>
    <property type="evidence" value="ECO:0007669"/>
    <property type="project" value="UniProtKB-SubCell"/>
</dbReference>
<dbReference type="SUPFAM" id="SSF103473">
    <property type="entry name" value="MFS general substrate transporter"/>
    <property type="match status" value="1"/>
</dbReference>
<keyword evidence="3" id="KW-0812">Transmembrane</keyword>
<feature type="transmembrane region" description="Helical" evidence="3">
    <location>
        <begin position="175"/>
        <end position="199"/>
    </location>
</feature>
<reference evidence="5 6" key="1">
    <citation type="journal article" date="2016" name="Mol. Biol. Evol.">
        <title>Comparative Genomics of Early-Diverging Mushroom-Forming Fungi Provides Insights into the Origins of Lignocellulose Decay Capabilities.</title>
        <authorList>
            <person name="Nagy L.G."/>
            <person name="Riley R."/>
            <person name="Tritt A."/>
            <person name="Adam C."/>
            <person name="Daum C."/>
            <person name="Floudas D."/>
            <person name="Sun H."/>
            <person name="Yadav J.S."/>
            <person name="Pangilinan J."/>
            <person name="Larsson K.H."/>
            <person name="Matsuura K."/>
            <person name="Barry K."/>
            <person name="Labutti K."/>
            <person name="Kuo R."/>
            <person name="Ohm R.A."/>
            <person name="Bhattacharya S.S."/>
            <person name="Shirouzu T."/>
            <person name="Yoshinaga Y."/>
            <person name="Martin F.M."/>
            <person name="Grigoriev I.V."/>
            <person name="Hibbett D.S."/>
        </authorList>
    </citation>
    <scope>NUCLEOTIDE SEQUENCE [LARGE SCALE GENOMIC DNA]</scope>
    <source>
        <strain evidence="5 6">TUFC12733</strain>
    </source>
</reference>
<dbReference type="AlphaFoldDB" id="A0A167QWJ9"/>
<feature type="domain" description="Major facilitator superfamily (MFS) profile" evidence="4">
    <location>
        <begin position="51"/>
        <end position="432"/>
    </location>
</feature>
<accession>A0A167QWJ9</accession>
<feature type="transmembrane region" description="Helical" evidence="3">
    <location>
        <begin position="314"/>
        <end position="333"/>
    </location>
</feature>
<dbReference type="STRING" id="1330018.A0A167QWJ9"/>
<gene>
    <name evidence="5" type="ORF">CALVIDRAFT_548529</name>
</gene>
<evidence type="ECO:0000256" key="3">
    <source>
        <dbReference type="SAM" id="Phobius"/>
    </source>
</evidence>
<evidence type="ECO:0000256" key="1">
    <source>
        <dbReference type="ARBA" id="ARBA00004141"/>
    </source>
</evidence>
<proteinExistence type="predicted"/>
<dbReference type="PANTHER" id="PTHR42910">
    <property type="entry name" value="TRANSPORTER SCO4007-RELATED"/>
    <property type="match status" value="1"/>
</dbReference>
<feature type="transmembrane region" description="Helical" evidence="3">
    <location>
        <begin position="205"/>
        <end position="224"/>
    </location>
</feature>